<dbReference type="AlphaFoldDB" id="A0A6N6VMV7"/>
<sequence length="67" mass="7692">MNYNRIDKRKNKILLDYYVIAVEKLGNVTTVSKKSKIAVNTLEKIAKGESITTRTFQKLESFVLNLT</sequence>
<evidence type="ECO:0000313" key="2">
    <source>
        <dbReference type="Proteomes" id="UP000437748"/>
    </source>
</evidence>
<gene>
    <name evidence="1" type="ORF">GCL60_16770</name>
</gene>
<comment type="caution">
    <text evidence="1">The sequence shown here is derived from an EMBL/GenBank/DDBJ whole genome shotgun (WGS) entry which is preliminary data.</text>
</comment>
<keyword evidence="2" id="KW-1185">Reference proteome</keyword>
<dbReference type="Proteomes" id="UP000437748">
    <property type="component" value="Unassembled WGS sequence"/>
</dbReference>
<dbReference type="RefSeq" id="WP_153421908.1">
    <property type="nucleotide sequence ID" value="NZ_WFLM01000009.1"/>
</dbReference>
<evidence type="ECO:0000313" key="1">
    <source>
        <dbReference type="EMBL" id="KAB8035883.1"/>
    </source>
</evidence>
<proteinExistence type="predicted"/>
<reference evidence="1 2" key="1">
    <citation type="submission" date="2019-10" db="EMBL/GenBank/DDBJ databases">
        <title>New species of Slilvanegrellaceae.</title>
        <authorList>
            <person name="Pitt A."/>
            <person name="Hahn M.W."/>
        </authorList>
    </citation>
    <scope>NUCLEOTIDE SEQUENCE [LARGE SCALE GENOMIC DNA]</scope>
    <source>
        <strain evidence="1 2">SP-Ram-0.45-NSY-1</strain>
    </source>
</reference>
<accession>A0A6N6VMV7</accession>
<organism evidence="1 2">
    <name type="scientific">Silvanigrella paludirubra</name>
    <dbReference type="NCBI Taxonomy" id="2499159"/>
    <lineage>
        <taxon>Bacteria</taxon>
        <taxon>Pseudomonadati</taxon>
        <taxon>Bdellovibrionota</taxon>
        <taxon>Oligoflexia</taxon>
        <taxon>Silvanigrellales</taxon>
        <taxon>Silvanigrellaceae</taxon>
        <taxon>Silvanigrella</taxon>
    </lineage>
</organism>
<name>A0A6N6VMV7_9BACT</name>
<protein>
    <submittedName>
        <fullName evidence="1">Uncharacterized protein</fullName>
    </submittedName>
</protein>
<dbReference type="EMBL" id="WFLM01000009">
    <property type="protein sequence ID" value="KAB8035883.1"/>
    <property type="molecule type" value="Genomic_DNA"/>
</dbReference>